<dbReference type="InParanoid" id="S0EUX1"/>
<dbReference type="PATRIC" id="fig|1303518.3.peg.1720"/>
<dbReference type="Gene3D" id="2.160.10.10">
    <property type="entry name" value="Hexapeptide repeat proteins"/>
    <property type="match status" value="1"/>
</dbReference>
<dbReference type="Pfam" id="PF00132">
    <property type="entry name" value="Hexapep"/>
    <property type="match status" value="1"/>
</dbReference>
<dbReference type="InterPro" id="IPR051159">
    <property type="entry name" value="Hexapeptide_acetyltransf"/>
</dbReference>
<dbReference type="CDD" id="cd04647">
    <property type="entry name" value="LbH_MAT_like"/>
    <property type="match status" value="1"/>
</dbReference>
<dbReference type="GO" id="GO:0016740">
    <property type="term" value="F:transferase activity"/>
    <property type="evidence" value="ECO:0007669"/>
    <property type="project" value="UniProtKB-KW"/>
</dbReference>
<dbReference type="OrthoDB" id="272049at2"/>
<keyword evidence="1 3" id="KW-0808">Transferase</keyword>
<dbReference type="STRING" id="454171.CP488_02422"/>
<accession>S0EUX1</accession>
<dbReference type="InterPro" id="IPR018357">
    <property type="entry name" value="Hexapep_transf_CS"/>
</dbReference>
<dbReference type="InterPro" id="IPR001451">
    <property type="entry name" value="Hexapep"/>
</dbReference>
<dbReference type="FunCoup" id="S0EUX1">
    <property type="interactions" value="89"/>
</dbReference>
<keyword evidence="4" id="KW-1185">Reference proteome</keyword>
<dbReference type="PANTHER" id="PTHR23416">
    <property type="entry name" value="SIALIC ACID SYNTHASE-RELATED"/>
    <property type="match status" value="1"/>
</dbReference>
<protein>
    <submittedName>
        <fullName evidence="3">Acetyltransferase (Isoleucine patch superfamily)</fullName>
    </submittedName>
</protein>
<dbReference type="Proteomes" id="UP000014227">
    <property type="component" value="Chromosome I"/>
</dbReference>
<dbReference type="AlphaFoldDB" id="S0EUX1"/>
<gene>
    <name evidence="3" type="ORF">CCALI_01671</name>
</gene>
<dbReference type="eggNOG" id="COG0110">
    <property type="taxonomic scope" value="Bacteria"/>
</dbReference>
<name>S0EUX1_CHTCT</name>
<reference evidence="4" key="1">
    <citation type="submission" date="2013-03" db="EMBL/GenBank/DDBJ databases">
        <title>Genome sequence of Chthonomonas calidirosea, the first sequenced genome from the Armatimonadetes phylum (formally candidate division OP10).</title>
        <authorList>
            <person name="Lee K.C.Y."/>
            <person name="Morgan X.C."/>
            <person name="Dunfield P.F."/>
            <person name="Tamas I."/>
            <person name="Houghton K.M."/>
            <person name="Vyssotski M."/>
            <person name="Ryan J.L.J."/>
            <person name="Lagutin K."/>
            <person name="McDonald I.R."/>
            <person name="Stott M.B."/>
        </authorList>
    </citation>
    <scope>NUCLEOTIDE SEQUENCE [LARGE SCALE GENOMIC DNA]</scope>
    <source>
        <strain evidence="4">DSM 23976 / ICMP 18418 / T49</strain>
    </source>
</reference>
<keyword evidence="2" id="KW-0677">Repeat</keyword>
<dbReference type="HOGENOM" id="CLU_051638_7_0_0"/>
<evidence type="ECO:0000256" key="2">
    <source>
        <dbReference type="ARBA" id="ARBA00022737"/>
    </source>
</evidence>
<dbReference type="InterPro" id="IPR011004">
    <property type="entry name" value="Trimer_LpxA-like_sf"/>
</dbReference>
<evidence type="ECO:0000313" key="3">
    <source>
        <dbReference type="EMBL" id="CCW35485.1"/>
    </source>
</evidence>
<organism evidence="3 4">
    <name type="scientific">Chthonomonas calidirosea (strain DSM 23976 / ICMP 18418 / T49)</name>
    <dbReference type="NCBI Taxonomy" id="1303518"/>
    <lineage>
        <taxon>Bacteria</taxon>
        <taxon>Bacillati</taxon>
        <taxon>Armatimonadota</taxon>
        <taxon>Chthonomonadia</taxon>
        <taxon>Chthonomonadales</taxon>
        <taxon>Chthonomonadaceae</taxon>
        <taxon>Chthonomonas</taxon>
    </lineage>
</organism>
<evidence type="ECO:0000313" key="4">
    <source>
        <dbReference type="Proteomes" id="UP000014227"/>
    </source>
</evidence>
<sequence length="201" mass="22807">MAEPWLNRLYRLSHRYYQLKAMLYYRPMFKKLGKGTAIRKPLLILNPHCIQIGEHVLIREGARLEAIITDPQKQPLLIIGDRTNIEQNVHIVCHRKVVIGSQVTITGNCAIVDVHHPYEDIHDPRKIGERMPQEDSFVEIQDGAFLGMGSVVLPNVTIGHKAVIGANSVVTKSVPDYCVAAGVPARILRRYDPDRGEWTWE</sequence>
<proteinExistence type="predicted"/>
<dbReference type="SUPFAM" id="SSF51161">
    <property type="entry name" value="Trimeric LpxA-like enzymes"/>
    <property type="match status" value="1"/>
</dbReference>
<dbReference type="PROSITE" id="PS00101">
    <property type="entry name" value="HEXAPEP_TRANSFERASES"/>
    <property type="match status" value="1"/>
</dbReference>
<evidence type="ECO:0000256" key="1">
    <source>
        <dbReference type="ARBA" id="ARBA00022679"/>
    </source>
</evidence>
<dbReference type="EMBL" id="HF951689">
    <property type="protein sequence ID" value="CCW35485.1"/>
    <property type="molecule type" value="Genomic_DNA"/>
</dbReference>
<dbReference type="KEGG" id="ccz:CCALI_01671"/>
<dbReference type="RefSeq" id="WP_016483017.1">
    <property type="nucleotide sequence ID" value="NC_021487.1"/>
</dbReference>